<dbReference type="PANTHER" id="PTHR43032">
    <property type="entry name" value="PROTEIN-METHIONINE-SULFOXIDE REDUCTASE"/>
    <property type="match status" value="1"/>
</dbReference>
<dbReference type="EMBL" id="CP017147">
    <property type="protein sequence ID" value="AOO80647.1"/>
    <property type="molecule type" value="Genomic_DNA"/>
</dbReference>
<dbReference type="PANTHER" id="PTHR43032:SF4">
    <property type="entry name" value="OXIDOREDUCTASE MOLYBDOPTERIN-BINDING DOMAIN-CONTAINING PROTEIN"/>
    <property type="match status" value="1"/>
</dbReference>
<dbReference type="GO" id="GO:0016491">
    <property type="term" value="F:oxidoreductase activity"/>
    <property type="evidence" value="ECO:0007669"/>
    <property type="project" value="InterPro"/>
</dbReference>
<evidence type="ECO:0000313" key="3">
    <source>
        <dbReference type="Proteomes" id="UP000094969"/>
    </source>
</evidence>
<dbReference type="Proteomes" id="UP000094969">
    <property type="component" value="Chromosome"/>
</dbReference>
<dbReference type="KEGG" id="bvv:BHK69_09380"/>
<organism evidence="2 3">
    <name type="scientific">Bosea vaviloviae</name>
    <dbReference type="NCBI Taxonomy" id="1526658"/>
    <lineage>
        <taxon>Bacteria</taxon>
        <taxon>Pseudomonadati</taxon>
        <taxon>Pseudomonadota</taxon>
        <taxon>Alphaproteobacteria</taxon>
        <taxon>Hyphomicrobiales</taxon>
        <taxon>Boseaceae</taxon>
        <taxon>Bosea</taxon>
    </lineage>
</organism>
<dbReference type="InterPro" id="IPR000572">
    <property type="entry name" value="OxRdtase_Mopterin-bd_dom"/>
</dbReference>
<dbReference type="SUPFAM" id="SSF56524">
    <property type="entry name" value="Oxidoreductase molybdopterin-binding domain"/>
    <property type="match status" value="1"/>
</dbReference>
<proteinExistence type="predicted"/>
<evidence type="ECO:0000259" key="1">
    <source>
        <dbReference type="Pfam" id="PF00174"/>
    </source>
</evidence>
<name>A0A1D7TZU5_9HYPH</name>
<accession>A0A1D7TZU5</accession>
<evidence type="ECO:0000313" key="2">
    <source>
        <dbReference type="EMBL" id="AOO80647.1"/>
    </source>
</evidence>
<feature type="domain" description="Oxidoreductase molybdopterin-binding" evidence="1">
    <location>
        <begin position="58"/>
        <end position="201"/>
    </location>
</feature>
<dbReference type="PRINTS" id="PR00407">
    <property type="entry name" value="EUMOPTERIN"/>
</dbReference>
<dbReference type="Pfam" id="PF00174">
    <property type="entry name" value="Oxidored_molyb"/>
    <property type="match status" value="1"/>
</dbReference>
<dbReference type="AlphaFoldDB" id="A0A1D7TZU5"/>
<dbReference type="InterPro" id="IPR008335">
    <property type="entry name" value="Mopterin_OxRdtase_euk"/>
</dbReference>
<dbReference type="Gene3D" id="3.90.420.10">
    <property type="entry name" value="Oxidoreductase, molybdopterin-binding domain"/>
    <property type="match status" value="1"/>
</dbReference>
<dbReference type="InterPro" id="IPR036374">
    <property type="entry name" value="OxRdtase_Mopterin-bd_sf"/>
</dbReference>
<protein>
    <submittedName>
        <fullName evidence="2">Molybdopterin-binding protein</fullName>
    </submittedName>
</protein>
<dbReference type="RefSeq" id="WP_069689865.1">
    <property type="nucleotide sequence ID" value="NZ_CP017147.1"/>
</dbReference>
<dbReference type="STRING" id="1526658.BHK69_09380"/>
<reference evidence="2 3" key="1">
    <citation type="journal article" date="2015" name="Antonie Van Leeuwenhoek">
        <title>Bosea vaviloviae sp. nov., a new species of slow-growing rhizobia isolated from nodules of the relict species Vavilovia formosa (Stev.) Fed.</title>
        <authorList>
            <person name="Safronova V.I."/>
            <person name="Kuznetsova I.G."/>
            <person name="Sazanova A.L."/>
            <person name="Kimeklis A.K."/>
            <person name="Belimov A.A."/>
            <person name="Andronov E.E."/>
            <person name="Pinaev A.G."/>
            <person name="Chizhevskaya E.P."/>
            <person name="Pukhaev A.R."/>
            <person name="Popov K.P."/>
            <person name="Willems A."/>
            <person name="Tikhonovich I.A."/>
        </authorList>
    </citation>
    <scope>NUCLEOTIDE SEQUENCE [LARGE SCALE GENOMIC DNA]</scope>
    <source>
        <strain evidence="2 3">Vaf18</strain>
    </source>
</reference>
<keyword evidence="3" id="KW-1185">Reference proteome</keyword>
<dbReference type="OrthoDB" id="9778777at2"/>
<sequence>MTSDPDTPDDSKLTRTKQAWARAGKFLTGRISRPDSERLPPGQHLVKDWPVLDLGLQPEISTANWTLDIDGAVENRLHWRWADFMAQEQASETSDIHCVTTWSRYDNRWQGVATRSLLDLAQPKPEAGFVVLHSHDGYTTNLTLADFASEDALLAHSWEGEPLTGEHGGPVRLVLPKLYFWKSAKWLKRIEFVDRNQPGFWEVRGYHDRGDPWLEQRYSDD</sequence>
<dbReference type="CDD" id="cd02109">
    <property type="entry name" value="arch_bact_SO_family_Moco"/>
    <property type="match status" value="1"/>
</dbReference>
<gene>
    <name evidence="2" type="ORF">BHK69_09380</name>
</gene>